<protein>
    <submittedName>
        <fullName evidence="2">Uncharacterized protein</fullName>
    </submittedName>
</protein>
<name>A0ABX3GXE4_PAEBO</name>
<dbReference type="RefSeq" id="WP_076113945.1">
    <property type="nucleotide sequence ID" value="NZ_MPTB01000054.1"/>
</dbReference>
<evidence type="ECO:0000313" key="2">
    <source>
        <dbReference type="EMBL" id="OMD39918.1"/>
    </source>
</evidence>
<reference evidence="2 3" key="1">
    <citation type="submission" date="2016-10" db="EMBL/GenBank/DDBJ databases">
        <title>Paenibacillus species isolates.</title>
        <authorList>
            <person name="Beno S.M."/>
        </authorList>
    </citation>
    <scope>NUCLEOTIDE SEQUENCE [LARGE SCALE GENOMIC DNA]</scope>
    <source>
        <strain evidence="2 3">FSL H7-0744</strain>
    </source>
</reference>
<comment type="caution">
    <text evidence="2">The sequence shown here is derived from an EMBL/GenBank/DDBJ whole genome shotgun (WGS) entry which is preliminary data.</text>
</comment>
<gene>
    <name evidence="2" type="ORF">BSK56_29240</name>
</gene>
<evidence type="ECO:0000256" key="1">
    <source>
        <dbReference type="SAM" id="MobiDB-lite"/>
    </source>
</evidence>
<sequence>MKKIFMIALTITILIGGSLYFQNQSSYSEYVSMQADKTISEELNAVDNNPKNVKTENEKLGNEEPPEEISLDVTPDVERTPEDIALDKRLDADRKSNERTYREEGRTGSSIRPTIEIPTLSIDDYIGIYKTVDAYMRENSDRFPEPADNGTRGSTSDPRIQNILYAEEKSGIIAGFEDENLVAWAVKKLDGAYTNLLLGRTSAEEDWQVLSEGDVYQLRKEISDGN</sequence>
<accession>A0ABX3GXE4</accession>
<dbReference type="Proteomes" id="UP000187412">
    <property type="component" value="Unassembled WGS sequence"/>
</dbReference>
<proteinExistence type="predicted"/>
<feature type="compositionally biased region" description="Basic and acidic residues" evidence="1">
    <location>
        <begin position="76"/>
        <end position="106"/>
    </location>
</feature>
<feature type="compositionally biased region" description="Basic and acidic residues" evidence="1">
    <location>
        <begin position="53"/>
        <end position="62"/>
    </location>
</feature>
<evidence type="ECO:0000313" key="3">
    <source>
        <dbReference type="Proteomes" id="UP000187412"/>
    </source>
</evidence>
<dbReference type="EMBL" id="MPTB01000054">
    <property type="protein sequence ID" value="OMD39918.1"/>
    <property type="molecule type" value="Genomic_DNA"/>
</dbReference>
<organism evidence="2 3">
    <name type="scientific">Paenibacillus borealis</name>
    <dbReference type="NCBI Taxonomy" id="160799"/>
    <lineage>
        <taxon>Bacteria</taxon>
        <taxon>Bacillati</taxon>
        <taxon>Bacillota</taxon>
        <taxon>Bacilli</taxon>
        <taxon>Bacillales</taxon>
        <taxon>Paenibacillaceae</taxon>
        <taxon>Paenibacillus</taxon>
    </lineage>
</organism>
<feature type="region of interest" description="Disordered" evidence="1">
    <location>
        <begin position="42"/>
        <end position="112"/>
    </location>
</feature>
<keyword evidence="3" id="KW-1185">Reference proteome</keyword>